<evidence type="ECO:0000313" key="1">
    <source>
        <dbReference type="EMBL" id="GFH10805.1"/>
    </source>
</evidence>
<feature type="non-terminal residue" evidence="1">
    <location>
        <position position="1"/>
    </location>
</feature>
<accession>A0A699YNB6</accession>
<dbReference type="AlphaFoldDB" id="A0A699YNB6"/>
<gene>
    <name evidence="1" type="ORF">HaLaN_06186</name>
</gene>
<comment type="caution">
    <text evidence="1">The sequence shown here is derived from an EMBL/GenBank/DDBJ whole genome shotgun (WGS) entry which is preliminary data.</text>
</comment>
<sequence length="74" mass="7866">AQRLRESIILVARTGHFERAEFELSMARSRQGAPTATSTALAAVGHAAVHIGSSLAQLAVKEGLRLLGSLARMR</sequence>
<evidence type="ECO:0000313" key="2">
    <source>
        <dbReference type="Proteomes" id="UP000485058"/>
    </source>
</evidence>
<dbReference type="EMBL" id="BLLF01000348">
    <property type="protein sequence ID" value="GFH10805.1"/>
    <property type="molecule type" value="Genomic_DNA"/>
</dbReference>
<keyword evidence="2" id="KW-1185">Reference proteome</keyword>
<organism evidence="1 2">
    <name type="scientific">Haematococcus lacustris</name>
    <name type="common">Green alga</name>
    <name type="synonym">Haematococcus pluvialis</name>
    <dbReference type="NCBI Taxonomy" id="44745"/>
    <lineage>
        <taxon>Eukaryota</taxon>
        <taxon>Viridiplantae</taxon>
        <taxon>Chlorophyta</taxon>
        <taxon>core chlorophytes</taxon>
        <taxon>Chlorophyceae</taxon>
        <taxon>CS clade</taxon>
        <taxon>Chlamydomonadales</taxon>
        <taxon>Haematococcaceae</taxon>
        <taxon>Haematococcus</taxon>
    </lineage>
</organism>
<dbReference type="Proteomes" id="UP000485058">
    <property type="component" value="Unassembled WGS sequence"/>
</dbReference>
<name>A0A699YNB6_HAELA</name>
<protein>
    <submittedName>
        <fullName evidence="1">Uncharacterized protein</fullName>
    </submittedName>
</protein>
<proteinExistence type="predicted"/>
<reference evidence="1 2" key="1">
    <citation type="submission" date="2020-02" db="EMBL/GenBank/DDBJ databases">
        <title>Draft genome sequence of Haematococcus lacustris strain NIES-144.</title>
        <authorList>
            <person name="Morimoto D."/>
            <person name="Nakagawa S."/>
            <person name="Yoshida T."/>
            <person name="Sawayama S."/>
        </authorList>
    </citation>
    <scope>NUCLEOTIDE SEQUENCE [LARGE SCALE GENOMIC DNA]</scope>
    <source>
        <strain evidence="1 2">NIES-144</strain>
    </source>
</reference>